<dbReference type="Pfam" id="PF00664">
    <property type="entry name" value="ABC_membrane"/>
    <property type="match status" value="2"/>
</dbReference>
<feature type="compositionally biased region" description="Basic and acidic residues" evidence="8">
    <location>
        <begin position="362"/>
        <end position="371"/>
    </location>
</feature>
<dbReference type="SUPFAM" id="SSF52540">
    <property type="entry name" value="P-loop containing nucleoside triphosphate hydrolases"/>
    <property type="match status" value="2"/>
</dbReference>
<dbReference type="SUPFAM" id="SSF90123">
    <property type="entry name" value="ABC transporter transmembrane region"/>
    <property type="match status" value="2"/>
</dbReference>
<feature type="domain" description="ABC transmembrane type-1" evidence="11">
    <location>
        <begin position="388"/>
        <end position="575"/>
    </location>
</feature>
<feature type="transmembrane region" description="Helical" evidence="9">
    <location>
        <begin position="1178"/>
        <end position="1199"/>
    </location>
</feature>
<evidence type="ECO:0000256" key="1">
    <source>
        <dbReference type="ARBA" id="ARBA00022448"/>
    </source>
</evidence>
<evidence type="ECO:0000313" key="12">
    <source>
        <dbReference type="EMBL" id="KAL0084399.1"/>
    </source>
</evidence>
<keyword evidence="1" id="KW-0813">Transport</keyword>
<protein>
    <recommendedName>
        <fullName evidence="14">P-loop containing nucleoside triphosphate hydrolase protein</fullName>
    </recommendedName>
</protein>
<sequence>MPSKLGIHCKSQSSLERPSKEAINLKTTVQRCFQYQEVQLQPEDGIGHEGLLYKDQKRNLSVPFSDNSRIPRITFGTLGLVIVTGQSLYGVLSNFPQSPSDEDVGNVISTIAVFSSWLYAFVLCLFSQNHQFPNNWGWTLNVHLFILYLVTFSLSVYSLVISIWNFPGQSFYQGVPLLLCALISTDLVYVTGMAEYGPPFIDETNREVTSSQVCSIASSLIFNWSYSVIRTAYKKNSLSEKDLPVLEASDRGRNLMTIFGLHPEKKLVHRIAVANSGSLLVQGLAAFVSAFLFYIPAYFVNRILLLVQDISDGEVDDTTMGKTFSSVFYLALSIVILVRIKGMLDIEIYKKTLSRMDSASTVEKDGTEDKAVGTGGNPKEEPGSTALTGSIINLMSSDSARIAKVSNIWFTLFTIPLEFGTGILFAYQLMGASCFLGLMVLVIALPINHYNAKMYNRAQRNLMLVRDKRIAMLNEVFQGIRQIKFQAWETNWEKRIMKTKNFEIGYLKLIYLSNVLFNFVWKGSPLLVTLVSFWSFTSLQGNPLTAATAFTSIAVFNELRYALNALPELFIQLGQISVSIKRIEEYLNEEEITQPPLNSSNEAKIGFEQATVSWSSSAIQTKGSCSSSISEGFEQTNTLSQGFVLKDINIEFPQKCPNFNIWCYWSRKIPDASWSSCSGQSFSPENWILESSVAYAAQTPWLQNASIHDNILFGLPFSEKRYNDTVKACALVKDLLYLEDGDMTEIGEKGITLSGGQKARVALARAVYSRAKSVYMDDVLSAVDAHTAKHLYENCLIGPLMKNRTRILVTHHINLCLNGSAYLVHIDNGRADVFESPEELRRSGDLYNIIKSEEQEKNIQDDEEQTVEEIVSPDSSVASPSNENDTSKTINNPPRVLVEQETRAVGHVKIRHYIKYLKMVGSSWFWIVYASIVLGCRALEVYAVWWVKLWSQAYAKEKHPEPTLMMVSPSNTLIPEFELLPEKPSDDNVDMYLSTYMILTAVTVICITIRYGFLYLGTMQASKSLYAELLHCVFRTPLRFFDTTPVGRILNRSSKDFETLDSELPIDLANFTIQATFVISTLLVVSLALPWFSIPMLITSAVTCFIGSRYMPATRELRRMVSVERSPLFTHFTETIVGVTTIRAFGATRQFMSEMLIRVDNCLRPTFHRVAASRWLSVRFYITGAVINLFTAITILLSMKYIDASTAGFCLAMVLEYADQMYILVLRYTSVELSMNSVERIIEFIEIDQEAPAITDIRPPIEWPSKGEIQVDNLEIRYAPELEASTLAQSFFRFVEASKGRIVIDGIDIKSIGTEDLRNPTLFFGTIRSNLDLFKQFDDQAILTALKRVHLLPPEEDLEENAFSETASNNVNVFWNLSTPVSEGGKNFSQGQRQLLCLARALLKRTKIVFMDEATASVDFNTDKAIQKAISTNFADCTIVCIAHRLHTVIEYDRILVLDQGNVIEFASPLDLISNPNSMFYKMCHDSGEFDGLVSLVKTKAQLVGIS</sequence>
<evidence type="ECO:0000256" key="3">
    <source>
        <dbReference type="ARBA" id="ARBA00022737"/>
    </source>
</evidence>
<feature type="transmembrane region" description="Helical" evidence="9">
    <location>
        <begin position="73"/>
        <end position="92"/>
    </location>
</feature>
<evidence type="ECO:0000259" key="11">
    <source>
        <dbReference type="PROSITE" id="PS50929"/>
    </source>
</evidence>
<evidence type="ECO:0000256" key="5">
    <source>
        <dbReference type="ARBA" id="ARBA00022840"/>
    </source>
</evidence>
<feature type="transmembrane region" description="Helical" evidence="9">
    <location>
        <begin position="425"/>
        <end position="447"/>
    </location>
</feature>
<proteinExistence type="predicted"/>
<dbReference type="EMBL" id="JBCLYO010000012">
    <property type="protein sequence ID" value="KAL0084399.1"/>
    <property type="molecule type" value="Genomic_DNA"/>
</dbReference>
<evidence type="ECO:0000256" key="6">
    <source>
        <dbReference type="ARBA" id="ARBA00022989"/>
    </source>
</evidence>
<keyword evidence="6 9" id="KW-1133">Transmembrane helix</keyword>
<dbReference type="CDD" id="cd03250">
    <property type="entry name" value="ABCC_MRP_domain1"/>
    <property type="match status" value="1"/>
</dbReference>
<comment type="caution">
    <text evidence="12">The sequence shown here is derived from an EMBL/GenBank/DDBJ whole genome shotgun (WGS) entry which is preliminary data.</text>
</comment>
<dbReference type="InterPro" id="IPR036640">
    <property type="entry name" value="ABC1_TM_sf"/>
</dbReference>
<dbReference type="InterPro" id="IPR027417">
    <property type="entry name" value="P-loop_NTPase"/>
</dbReference>
<dbReference type="InterPro" id="IPR003439">
    <property type="entry name" value="ABC_transporter-like_ATP-bd"/>
</dbReference>
<dbReference type="PROSITE" id="PS00211">
    <property type="entry name" value="ABC_TRANSPORTER_1"/>
    <property type="match status" value="2"/>
</dbReference>
<feature type="transmembrane region" description="Helical" evidence="9">
    <location>
        <begin position="1094"/>
        <end position="1111"/>
    </location>
</feature>
<evidence type="ECO:0000256" key="4">
    <source>
        <dbReference type="ARBA" id="ARBA00022741"/>
    </source>
</evidence>
<dbReference type="InterPro" id="IPR011527">
    <property type="entry name" value="ABC1_TM_dom"/>
</dbReference>
<feature type="domain" description="ABC transmembrane type-1" evidence="11">
    <location>
        <begin position="938"/>
        <end position="1233"/>
    </location>
</feature>
<dbReference type="Proteomes" id="UP001448207">
    <property type="component" value="Unassembled WGS sequence"/>
</dbReference>
<feature type="transmembrane region" description="Helical" evidence="9">
    <location>
        <begin position="504"/>
        <end position="521"/>
    </location>
</feature>
<organism evidence="12 13">
    <name type="scientific">Phycomyces blakesleeanus</name>
    <dbReference type="NCBI Taxonomy" id="4837"/>
    <lineage>
        <taxon>Eukaryota</taxon>
        <taxon>Fungi</taxon>
        <taxon>Fungi incertae sedis</taxon>
        <taxon>Mucoromycota</taxon>
        <taxon>Mucoromycotina</taxon>
        <taxon>Mucoromycetes</taxon>
        <taxon>Mucorales</taxon>
        <taxon>Phycomycetaceae</taxon>
        <taxon>Phycomyces</taxon>
    </lineage>
</organism>
<dbReference type="PROSITE" id="PS50929">
    <property type="entry name" value="ABC_TM1F"/>
    <property type="match status" value="2"/>
</dbReference>
<keyword evidence="3" id="KW-0677">Repeat</keyword>
<gene>
    <name evidence="12" type="ORF">J3Q64DRAFT_1862487</name>
</gene>
<dbReference type="Pfam" id="PF00005">
    <property type="entry name" value="ABC_tran"/>
    <property type="match status" value="2"/>
</dbReference>
<feature type="transmembrane region" description="Helical" evidence="9">
    <location>
        <begin position="279"/>
        <end position="300"/>
    </location>
</feature>
<reference evidence="12 13" key="1">
    <citation type="submission" date="2024-04" db="EMBL/GenBank/DDBJ databases">
        <title>Symmetric and asymmetric DNA N6-adenine methylation regulates different biological responses in Mucorales.</title>
        <authorList>
            <consortium name="Lawrence Berkeley National Laboratory"/>
            <person name="Lax C."/>
            <person name="Mondo S.J."/>
            <person name="Osorio-Concepcion M."/>
            <person name="Muszewska A."/>
            <person name="Corrochano-Luque M."/>
            <person name="Gutierrez G."/>
            <person name="Riley R."/>
            <person name="Lipzen A."/>
            <person name="Guo J."/>
            <person name="Hundley H."/>
            <person name="Amirebrahimi M."/>
            <person name="Ng V."/>
            <person name="Lorenzo-Gutierrez D."/>
            <person name="Binder U."/>
            <person name="Yang J."/>
            <person name="Song Y."/>
            <person name="Canovas D."/>
            <person name="Navarro E."/>
            <person name="Freitag M."/>
            <person name="Gabaldon T."/>
            <person name="Grigoriev I.V."/>
            <person name="Corrochano L.M."/>
            <person name="Nicolas F.E."/>
            <person name="Garre V."/>
        </authorList>
    </citation>
    <scope>NUCLEOTIDE SEQUENCE [LARGE SCALE GENOMIC DNA]</scope>
    <source>
        <strain evidence="12 13">L51</strain>
    </source>
</reference>
<accession>A0ABR3AXJ7</accession>
<dbReference type="InterPro" id="IPR017871">
    <property type="entry name" value="ABC_transporter-like_CS"/>
</dbReference>
<keyword evidence="13" id="KW-1185">Reference proteome</keyword>
<dbReference type="Gene3D" id="3.40.50.300">
    <property type="entry name" value="P-loop containing nucleotide triphosphate hydrolases"/>
    <property type="match status" value="2"/>
</dbReference>
<feature type="compositionally biased region" description="Polar residues" evidence="8">
    <location>
        <begin position="873"/>
        <end position="891"/>
    </location>
</feature>
<evidence type="ECO:0000256" key="7">
    <source>
        <dbReference type="ARBA" id="ARBA00023136"/>
    </source>
</evidence>
<feature type="transmembrane region" description="Helical" evidence="9">
    <location>
        <begin position="320"/>
        <end position="340"/>
    </location>
</feature>
<evidence type="ECO:0000313" key="13">
    <source>
        <dbReference type="Proteomes" id="UP001448207"/>
    </source>
</evidence>
<feature type="domain" description="ABC transporter" evidence="10">
    <location>
        <begin position="1242"/>
        <end position="1485"/>
    </location>
</feature>
<dbReference type="CDD" id="cd18596">
    <property type="entry name" value="ABC_6TM_VMR1_D1_like"/>
    <property type="match status" value="1"/>
</dbReference>
<keyword evidence="5" id="KW-0067">ATP-binding</keyword>
<evidence type="ECO:0000256" key="2">
    <source>
        <dbReference type="ARBA" id="ARBA00022692"/>
    </source>
</evidence>
<feature type="transmembrane region" description="Helical" evidence="9">
    <location>
        <begin position="170"/>
        <end position="190"/>
    </location>
</feature>
<dbReference type="PANTHER" id="PTHR24223">
    <property type="entry name" value="ATP-BINDING CASSETTE SUB-FAMILY C"/>
    <property type="match status" value="1"/>
</dbReference>
<feature type="region of interest" description="Disordered" evidence="8">
    <location>
        <begin position="360"/>
        <end position="382"/>
    </location>
</feature>
<keyword evidence="2 9" id="KW-0812">Transmembrane</keyword>
<keyword evidence="4" id="KW-0547">Nucleotide-binding</keyword>
<dbReference type="Gene3D" id="1.20.1560.10">
    <property type="entry name" value="ABC transporter type 1, transmembrane domain"/>
    <property type="match status" value="2"/>
</dbReference>
<dbReference type="CDD" id="cd18604">
    <property type="entry name" value="ABC_6TM_VMR1_D2_like"/>
    <property type="match status" value="1"/>
</dbReference>
<feature type="transmembrane region" description="Helical" evidence="9">
    <location>
        <begin position="104"/>
        <end position="126"/>
    </location>
</feature>
<name>A0ABR3AXJ7_PHYBL</name>
<feature type="transmembrane region" description="Helical" evidence="9">
    <location>
        <begin position="924"/>
        <end position="947"/>
    </location>
</feature>
<feature type="transmembrane region" description="Helical" evidence="9">
    <location>
        <begin position="138"/>
        <end position="164"/>
    </location>
</feature>
<keyword evidence="7 9" id="KW-0472">Membrane</keyword>
<evidence type="ECO:0000256" key="8">
    <source>
        <dbReference type="SAM" id="MobiDB-lite"/>
    </source>
</evidence>
<dbReference type="PANTHER" id="PTHR24223:SF353">
    <property type="entry name" value="ABC TRANSPORTER ATP-BINDING PROTEIN_PERMEASE VMR1-RELATED"/>
    <property type="match status" value="1"/>
</dbReference>
<feature type="domain" description="ABC transporter" evidence="10">
    <location>
        <begin position="587"/>
        <end position="853"/>
    </location>
</feature>
<feature type="transmembrane region" description="Helical" evidence="9">
    <location>
        <begin position="402"/>
        <end position="419"/>
    </location>
</feature>
<evidence type="ECO:0000259" key="10">
    <source>
        <dbReference type="PROSITE" id="PS50893"/>
    </source>
</evidence>
<dbReference type="PROSITE" id="PS50893">
    <property type="entry name" value="ABC_TRANSPORTER_2"/>
    <property type="match status" value="2"/>
</dbReference>
<dbReference type="InterPro" id="IPR050173">
    <property type="entry name" value="ABC_transporter_C-like"/>
</dbReference>
<evidence type="ECO:0008006" key="14">
    <source>
        <dbReference type="Google" id="ProtNLM"/>
    </source>
</evidence>
<dbReference type="CDD" id="cd03244">
    <property type="entry name" value="ABCC_MRP_domain2"/>
    <property type="match status" value="1"/>
</dbReference>
<feature type="transmembrane region" description="Helical" evidence="9">
    <location>
        <begin position="991"/>
        <end position="1013"/>
    </location>
</feature>
<evidence type="ECO:0000256" key="9">
    <source>
        <dbReference type="SAM" id="Phobius"/>
    </source>
</evidence>
<feature type="region of interest" description="Disordered" evidence="8">
    <location>
        <begin position="856"/>
        <end position="891"/>
    </location>
</feature>